<dbReference type="InterPro" id="IPR004776">
    <property type="entry name" value="Mem_transp_PIN-like"/>
</dbReference>
<gene>
    <name evidence="9" type="ORF">JRV97_10360</name>
</gene>
<reference evidence="9 10" key="1">
    <citation type="submission" date="2021-02" db="EMBL/GenBank/DDBJ databases">
        <title>Characterization of Marinitoga sp. nov. str. BP5-C20A.</title>
        <authorList>
            <person name="Erauso G."/>
            <person name="Postec A."/>
        </authorList>
    </citation>
    <scope>NUCLEOTIDE SEQUENCE [LARGE SCALE GENOMIC DNA]</scope>
    <source>
        <strain evidence="9 10">BP5-C20A</strain>
    </source>
</reference>
<proteinExistence type="inferred from homology"/>
<organism evidence="9 10">
    <name type="scientific">Marinitoga aeolica</name>
    <dbReference type="NCBI Taxonomy" id="2809031"/>
    <lineage>
        <taxon>Bacteria</taxon>
        <taxon>Thermotogati</taxon>
        <taxon>Thermotogota</taxon>
        <taxon>Thermotogae</taxon>
        <taxon>Petrotogales</taxon>
        <taxon>Petrotogaceae</taxon>
        <taxon>Marinitoga</taxon>
    </lineage>
</organism>
<evidence type="ECO:0000256" key="8">
    <source>
        <dbReference type="SAM" id="Phobius"/>
    </source>
</evidence>
<evidence type="ECO:0000256" key="3">
    <source>
        <dbReference type="ARBA" id="ARBA00022448"/>
    </source>
</evidence>
<dbReference type="InterPro" id="IPR038770">
    <property type="entry name" value="Na+/solute_symporter_sf"/>
</dbReference>
<evidence type="ECO:0000256" key="2">
    <source>
        <dbReference type="ARBA" id="ARBA00010145"/>
    </source>
</evidence>
<dbReference type="PANTHER" id="PTHR36838">
    <property type="entry name" value="AUXIN EFFLUX CARRIER FAMILY PROTEIN"/>
    <property type="match status" value="1"/>
</dbReference>
<keyword evidence="6 8" id="KW-1133">Transmembrane helix</keyword>
<evidence type="ECO:0000256" key="5">
    <source>
        <dbReference type="ARBA" id="ARBA00022692"/>
    </source>
</evidence>
<keyword evidence="10" id="KW-1185">Reference proteome</keyword>
<feature type="transmembrane region" description="Helical" evidence="8">
    <location>
        <begin position="64"/>
        <end position="83"/>
    </location>
</feature>
<sequence length="303" mass="34032">MLFFLTLFKILPLFIIIFVGYIFGKVFFELDNAILNKVTLWIAGNVLAFTAINSNPPRFNELKAFFVGYIFIFALAIILPLILKKLNLIKSEWGIISFALMFSNGGYLGYPVVSALFGEEYIAKAVMYVIVMTLLSFSIGIIILTGDIKKGLKNMIKLPMLWGFLIGWILGANGLSWEKLPFFLHEPLKMIKEASIVIILINIGVSLSRIKIKIYDLYDTILTTTFRLIIFPVIAVFLVRLLKLDPILAGVFVIEVGMPVGMNVSFITEELEINPALGNLMVFISTLISIITVPLLYYLISLV</sequence>
<feature type="transmembrane region" description="Helical" evidence="8">
    <location>
        <begin position="6"/>
        <end position="27"/>
    </location>
</feature>
<evidence type="ECO:0000256" key="1">
    <source>
        <dbReference type="ARBA" id="ARBA00004651"/>
    </source>
</evidence>
<feature type="transmembrane region" description="Helical" evidence="8">
    <location>
        <begin position="95"/>
        <end position="113"/>
    </location>
</feature>
<evidence type="ECO:0000313" key="10">
    <source>
        <dbReference type="Proteomes" id="UP001232493"/>
    </source>
</evidence>
<keyword evidence="7 8" id="KW-0472">Membrane</keyword>
<keyword evidence="3" id="KW-0813">Transport</keyword>
<feature type="transmembrane region" description="Helical" evidence="8">
    <location>
        <begin position="125"/>
        <end position="146"/>
    </location>
</feature>
<accession>A0ABY8PQ26</accession>
<evidence type="ECO:0000256" key="7">
    <source>
        <dbReference type="ARBA" id="ARBA00023136"/>
    </source>
</evidence>
<comment type="similarity">
    <text evidence="2">Belongs to the auxin efflux carrier (TC 2.A.69) family.</text>
</comment>
<dbReference type="PANTHER" id="PTHR36838:SF1">
    <property type="entry name" value="SLR1864 PROTEIN"/>
    <property type="match status" value="1"/>
</dbReference>
<comment type="subcellular location">
    <subcellularLocation>
        <location evidence="1">Cell membrane</location>
        <topology evidence="1">Multi-pass membrane protein</topology>
    </subcellularLocation>
</comment>
<feature type="transmembrane region" description="Helical" evidence="8">
    <location>
        <begin position="280"/>
        <end position="300"/>
    </location>
</feature>
<evidence type="ECO:0000256" key="4">
    <source>
        <dbReference type="ARBA" id="ARBA00022475"/>
    </source>
</evidence>
<dbReference type="Proteomes" id="UP001232493">
    <property type="component" value="Chromosome"/>
</dbReference>
<feature type="transmembrane region" description="Helical" evidence="8">
    <location>
        <begin position="220"/>
        <end position="241"/>
    </location>
</feature>
<keyword evidence="4" id="KW-1003">Cell membrane</keyword>
<name>A0ABY8PQ26_9BACT</name>
<dbReference type="Pfam" id="PF03547">
    <property type="entry name" value="Mem_trans"/>
    <property type="match status" value="1"/>
</dbReference>
<dbReference type="EMBL" id="CP069362">
    <property type="protein sequence ID" value="WGS64747.1"/>
    <property type="molecule type" value="Genomic_DNA"/>
</dbReference>
<evidence type="ECO:0000256" key="6">
    <source>
        <dbReference type="ARBA" id="ARBA00022989"/>
    </source>
</evidence>
<feature type="transmembrane region" description="Helical" evidence="8">
    <location>
        <begin position="158"/>
        <end position="177"/>
    </location>
</feature>
<evidence type="ECO:0000313" key="9">
    <source>
        <dbReference type="EMBL" id="WGS64747.1"/>
    </source>
</evidence>
<protein>
    <submittedName>
        <fullName evidence="9">AEC family transporter</fullName>
    </submittedName>
</protein>
<dbReference type="Gene3D" id="1.20.1530.20">
    <property type="match status" value="1"/>
</dbReference>
<dbReference type="RefSeq" id="WP_280998619.1">
    <property type="nucleotide sequence ID" value="NZ_CP069362.1"/>
</dbReference>
<feature type="transmembrane region" description="Helical" evidence="8">
    <location>
        <begin position="247"/>
        <end position="268"/>
    </location>
</feature>
<keyword evidence="5 8" id="KW-0812">Transmembrane</keyword>